<gene>
    <name evidence="2" type="ORF">PSYICH_LOCUS6413</name>
</gene>
<sequence length="495" mass="57848">MTVENRLYNLWYSVFILRIWRQWIKQSDSYTLKDNFITLNAYTCIEINAHSIISIIKKFSSDESLPKNMFTPWLMSSQPCEQLFRATRSITSTYSTVVNYSMLEILNRLNRIHYLEDVKTELQGQFTFPRTNTDTEQLSTTFQPMTDEDIEMTVLKAQQDAVSDAECMGVTYAYSSTLIVDLPEIKDLDCENKDLKEESEDCNLDDNIVQHYEDSSCNIQNFLDNHDKNRFGDSDSPSDSPSEDIEEYLEHYKGSLTLKYFTGKNQKTSESNNSRFLKVVLENGSIKTFKKSSLCWFFNENSKLSTDRLERFKTNRARKNKINVRGGILKSKQKTLRKRQPKSHIIKKRVKNAPSTSPSTSRRKSYSSETSSERDSNLFSYNDSTDISDINSEKEEECDTKKINVLNEHFYAVMYDKMWYIGKVVNQDQESLNIQMKFMKEDLEDFYWPKQDDLQLIEPIQIIYGPITMLGTHPMKLSRSDRLKILTLHKSLKKV</sequence>
<organism evidence="2 3">
    <name type="scientific">Psylliodes chrysocephalus</name>
    <dbReference type="NCBI Taxonomy" id="3402493"/>
    <lineage>
        <taxon>Eukaryota</taxon>
        <taxon>Metazoa</taxon>
        <taxon>Ecdysozoa</taxon>
        <taxon>Arthropoda</taxon>
        <taxon>Hexapoda</taxon>
        <taxon>Insecta</taxon>
        <taxon>Pterygota</taxon>
        <taxon>Neoptera</taxon>
        <taxon>Endopterygota</taxon>
        <taxon>Coleoptera</taxon>
        <taxon>Polyphaga</taxon>
        <taxon>Cucujiformia</taxon>
        <taxon>Chrysomeloidea</taxon>
        <taxon>Chrysomelidae</taxon>
        <taxon>Galerucinae</taxon>
        <taxon>Alticini</taxon>
        <taxon>Psylliodes</taxon>
    </lineage>
</organism>
<evidence type="ECO:0000256" key="1">
    <source>
        <dbReference type="SAM" id="MobiDB-lite"/>
    </source>
</evidence>
<dbReference type="OrthoDB" id="10064970at2759"/>
<dbReference type="Proteomes" id="UP001153636">
    <property type="component" value="Chromosome 2"/>
</dbReference>
<evidence type="ECO:0000313" key="2">
    <source>
        <dbReference type="EMBL" id="CAH1106806.1"/>
    </source>
</evidence>
<evidence type="ECO:0000313" key="3">
    <source>
        <dbReference type="Proteomes" id="UP001153636"/>
    </source>
</evidence>
<reference evidence="2" key="1">
    <citation type="submission" date="2022-01" db="EMBL/GenBank/DDBJ databases">
        <authorList>
            <person name="King R."/>
        </authorList>
    </citation>
    <scope>NUCLEOTIDE SEQUENCE</scope>
</reference>
<proteinExistence type="predicted"/>
<keyword evidence="3" id="KW-1185">Reference proteome</keyword>
<feature type="region of interest" description="Disordered" evidence="1">
    <location>
        <begin position="349"/>
        <end position="384"/>
    </location>
</feature>
<name>A0A9P0GDD5_9CUCU</name>
<dbReference type="EMBL" id="OV651814">
    <property type="protein sequence ID" value="CAH1106806.1"/>
    <property type="molecule type" value="Genomic_DNA"/>
</dbReference>
<protein>
    <submittedName>
        <fullName evidence="2">Uncharacterized protein</fullName>
    </submittedName>
</protein>
<accession>A0A9P0GDD5</accession>
<dbReference type="AlphaFoldDB" id="A0A9P0GDD5"/>